<organism evidence="2 3">
    <name type="scientific">Orbilia brochopaga</name>
    <dbReference type="NCBI Taxonomy" id="3140254"/>
    <lineage>
        <taxon>Eukaryota</taxon>
        <taxon>Fungi</taxon>
        <taxon>Dikarya</taxon>
        <taxon>Ascomycota</taxon>
        <taxon>Pezizomycotina</taxon>
        <taxon>Orbiliomycetes</taxon>
        <taxon>Orbiliales</taxon>
        <taxon>Orbiliaceae</taxon>
        <taxon>Orbilia</taxon>
    </lineage>
</organism>
<feature type="signal peptide" evidence="1">
    <location>
        <begin position="1"/>
        <end position="18"/>
    </location>
</feature>
<comment type="caution">
    <text evidence="2">The sequence shown here is derived from an EMBL/GenBank/DDBJ whole genome shotgun (WGS) entry which is preliminary data.</text>
</comment>
<evidence type="ECO:0000313" key="2">
    <source>
        <dbReference type="EMBL" id="KAK6346624.1"/>
    </source>
</evidence>
<feature type="chain" id="PRO_5043339743" description="Secreted protein" evidence="1">
    <location>
        <begin position="19"/>
        <end position="210"/>
    </location>
</feature>
<keyword evidence="3" id="KW-1185">Reference proteome</keyword>
<gene>
    <name evidence="2" type="ORF">TWF696_006744</name>
</gene>
<evidence type="ECO:0000256" key="1">
    <source>
        <dbReference type="SAM" id="SignalP"/>
    </source>
</evidence>
<evidence type="ECO:0008006" key="4">
    <source>
        <dbReference type="Google" id="ProtNLM"/>
    </source>
</evidence>
<protein>
    <recommendedName>
        <fullName evidence="4">Secreted protein</fullName>
    </recommendedName>
</protein>
<sequence>MLTFTLLSIASLIWAVTATPVPAPGGPSPAYRPKGNAWADVTSCHYVSSYLDAARTGYINTYYVGTIVQYNTWNGASTTIYSQLAPISNNTCSRIDLKIPFCTSNDPKVNRLCFQGSWQATQSEPNPSLYMWNSPSSPTAYVLPAASPNEKVPANNNAAQTLCLQKWPVSSLPGIVSNAYCVTNDGNGKLAPPCAWGSATWSYYNLPNPL</sequence>
<reference evidence="2 3" key="1">
    <citation type="submission" date="2019-10" db="EMBL/GenBank/DDBJ databases">
        <authorList>
            <person name="Palmer J.M."/>
        </authorList>
    </citation>
    <scope>NUCLEOTIDE SEQUENCE [LARGE SCALE GENOMIC DNA]</scope>
    <source>
        <strain evidence="2 3">TWF696</strain>
    </source>
</reference>
<dbReference type="Proteomes" id="UP001375240">
    <property type="component" value="Unassembled WGS sequence"/>
</dbReference>
<name>A0AAV9UQI7_9PEZI</name>
<dbReference type="AlphaFoldDB" id="A0AAV9UQI7"/>
<evidence type="ECO:0000313" key="3">
    <source>
        <dbReference type="Proteomes" id="UP001375240"/>
    </source>
</evidence>
<proteinExistence type="predicted"/>
<accession>A0AAV9UQI7</accession>
<keyword evidence="1" id="KW-0732">Signal</keyword>
<dbReference type="EMBL" id="JAVHNQ010000005">
    <property type="protein sequence ID" value="KAK6346624.1"/>
    <property type="molecule type" value="Genomic_DNA"/>
</dbReference>